<evidence type="ECO:0000313" key="1">
    <source>
        <dbReference type="EnsemblMetazoa" id="AATE012889-PA.1"/>
    </source>
</evidence>
<sequence>MGLPSWKLAFVCTLACLGPALVQGTFLLPYQTQLAELHKLMKTEIGQRFRQNSALNSGMIEQELLPVLAEGTVAIRGANQDLVGRIASIRPNGTDGSNECWELVDSLVYLYTIFPQWDLQDCAYGGYSQWMRDDARERFYPTAHQLHRVSSEVVNAIIGVVSEDNPITEATEVEGRLDASLDHFNEMWIDGLQDLEEELERHNGRQQAIEAYMRECIDRTIATNREDVEYTVRYAEFFCV</sequence>
<reference evidence="1" key="1">
    <citation type="submission" date="2022-08" db="UniProtKB">
        <authorList>
            <consortium name="EnsemblMetazoa"/>
        </authorList>
    </citation>
    <scope>IDENTIFICATION</scope>
    <source>
        <strain evidence="1">EBRO</strain>
    </source>
</reference>
<dbReference type="VEuPathDB" id="VectorBase:AATE012889"/>
<dbReference type="EnsemblMetazoa" id="AATE012889-RA">
    <property type="protein sequence ID" value="AATE012889-PA.1"/>
    <property type="gene ID" value="AATE012889"/>
</dbReference>
<accession>A0A182J7L6</accession>
<proteinExistence type="predicted"/>
<organism evidence="1">
    <name type="scientific">Anopheles atroparvus</name>
    <name type="common">European mosquito</name>
    <dbReference type="NCBI Taxonomy" id="41427"/>
    <lineage>
        <taxon>Eukaryota</taxon>
        <taxon>Metazoa</taxon>
        <taxon>Ecdysozoa</taxon>
        <taxon>Arthropoda</taxon>
        <taxon>Hexapoda</taxon>
        <taxon>Insecta</taxon>
        <taxon>Pterygota</taxon>
        <taxon>Neoptera</taxon>
        <taxon>Endopterygota</taxon>
        <taxon>Diptera</taxon>
        <taxon>Nematocera</taxon>
        <taxon>Culicoidea</taxon>
        <taxon>Culicidae</taxon>
        <taxon>Anophelinae</taxon>
        <taxon>Anopheles</taxon>
    </lineage>
</organism>
<protein>
    <submittedName>
        <fullName evidence="1">Uncharacterized protein</fullName>
    </submittedName>
</protein>
<dbReference type="AlphaFoldDB" id="A0A182J7L6"/>
<name>A0A182J7L6_ANOAO</name>